<feature type="region of interest" description="Disordered" evidence="5">
    <location>
        <begin position="193"/>
        <end position="232"/>
    </location>
</feature>
<keyword evidence="7" id="KW-1185">Reference proteome</keyword>
<evidence type="ECO:0000313" key="6">
    <source>
        <dbReference type="EMBL" id="KAI6649340.1"/>
    </source>
</evidence>
<sequence>MITSNSCLVKYDNPVLISKTELRLNTSKPRSSGVGSNTANQTKQNPAEQRSKETEEILNKIIPPQEWNQNNQLWRQCVSATPATRLDVCALQEQLEMRLLQREARETGICPIRRELYTECFDELIRQVTIICAERGLLLLRVRDEIKMTLNAYQTLYESSVAFGMRTALSAAQKHTAANRTSQELGAEIAELQRKVTEERRSSDESAKREAERRSAEEARHQEEVQNLKNSNAGLKSQLDNIFTVAKK</sequence>
<protein>
    <recommendedName>
        <fullName evidence="8">33 kDa inner dynein arm light chain, axonemal</fullName>
    </recommendedName>
</protein>
<dbReference type="EMBL" id="JAKMXF010000321">
    <property type="protein sequence ID" value="KAI6649340.1"/>
    <property type="molecule type" value="Genomic_DNA"/>
</dbReference>
<gene>
    <name evidence="6" type="ORF">LOD99_11706</name>
</gene>
<proteinExistence type="inferred from homology"/>
<evidence type="ECO:0000256" key="5">
    <source>
        <dbReference type="SAM" id="MobiDB-lite"/>
    </source>
</evidence>
<accession>A0AAV7JLU8</accession>
<dbReference type="Proteomes" id="UP001165289">
    <property type="component" value="Unassembled WGS sequence"/>
</dbReference>
<dbReference type="GO" id="GO:0045504">
    <property type="term" value="F:dynein heavy chain binding"/>
    <property type="evidence" value="ECO:0007669"/>
    <property type="project" value="TreeGrafter"/>
</dbReference>
<evidence type="ECO:0000256" key="1">
    <source>
        <dbReference type="ARBA" id="ARBA00023017"/>
    </source>
</evidence>
<evidence type="ECO:0000256" key="3">
    <source>
        <dbReference type="ARBA" id="ARBA00023175"/>
    </source>
</evidence>
<feature type="compositionally biased region" description="Polar residues" evidence="5">
    <location>
        <begin position="23"/>
        <end position="48"/>
    </location>
</feature>
<keyword evidence="3" id="KW-0505">Motor protein</keyword>
<keyword evidence="2" id="KW-0175">Coiled coil</keyword>
<feature type="compositionally biased region" description="Basic and acidic residues" evidence="5">
    <location>
        <begin position="193"/>
        <end position="226"/>
    </location>
</feature>
<dbReference type="Pfam" id="PF10211">
    <property type="entry name" value="Ax_dynein_light"/>
    <property type="match status" value="1"/>
</dbReference>
<dbReference type="GO" id="GO:0097546">
    <property type="term" value="C:ciliary base"/>
    <property type="evidence" value="ECO:0007669"/>
    <property type="project" value="TreeGrafter"/>
</dbReference>
<evidence type="ECO:0000256" key="2">
    <source>
        <dbReference type="ARBA" id="ARBA00023054"/>
    </source>
</evidence>
<dbReference type="PANTHER" id="PTHR13183">
    <property type="entry name" value="AXONEMAL INNER ARM DYNEIN LIGHT CHAIN 28"/>
    <property type="match status" value="1"/>
</dbReference>
<dbReference type="PANTHER" id="PTHR13183:SF0">
    <property type="entry name" value="AXONEMAL DYNEIN LIGHT INTERMEDIATE POLYPEPTIDE 1"/>
    <property type="match status" value="1"/>
</dbReference>
<dbReference type="GO" id="GO:0005930">
    <property type="term" value="C:axoneme"/>
    <property type="evidence" value="ECO:0007669"/>
    <property type="project" value="TreeGrafter"/>
</dbReference>
<comment type="caution">
    <text evidence="6">The sequence shown here is derived from an EMBL/GenBank/DDBJ whole genome shotgun (WGS) entry which is preliminary data.</text>
</comment>
<keyword evidence="1" id="KW-0243">Dynein</keyword>
<evidence type="ECO:0000313" key="7">
    <source>
        <dbReference type="Proteomes" id="UP001165289"/>
    </source>
</evidence>
<evidence type="ECO:0000256" key="4">
    <source>
        <dbReference type="ARBA" id="ARBA00038114"/>
    </source>
</evidence>
<organism evidence="6 7">
    <name type="scientific">Oopsacas minuta</name>
    <dbReference type="NCBI Taxonomy" id="111878"/>
    <lineage>
        <taxon>Eukaryota</taxon>
        <taxon>Metazoa</taxon>
        <taxon>Porifera</taxon>
        <taxon>Hexactinellida</taxon>
        <taxon>Hexasterophora</taxon>
        <taxon>Lyssacinosida</taxon>
        <taxon>Leucopsacidae</taxon>
        <taxon>Oopsacas</taxon>
    </lineage>
</organism>
<feature type="region of interest" description="Disordered" evidence="5">
    <location>
        <begin position="22"/>
        <end position="54"/>
    </location>
</feature>
<name>A0AAV7JLU8_9METZ</name>
<evidence type="ECO:0008006" key="8">
    <source>
        <dbReference type="Google" id="ProtNLM"/>
    </source>
</evidence>
<dbReference type="GO" id="GO:0030286">
    <property type="term" value="C:dynein complex"/>
    <property type="evidence" value="ECO:0007669"/>
    <property type="project" value="UniProtKB-KW"/>
</dbReference>
<dbReference type="InterPro" id="IPR019347">
    <property type="entry name" value="Axonemal_dynein_light_chain"/>
</dbReference>
<reference evidence="6 7" key="1">
    <citation type="journal article" date="2023" name="BMC Biol.">
        <title>The compact genome of the sponge Oopsacas minuta (Hexactinellida) is lacking key metazoan core genes.</title>
        <authorList>
            <person name="Santini S."/>
            <person name="Schenkelaars Q."/>
            <person name="Jourda C."/>
            <person name="Duchesne M."/>
            <person name="Belahbib H."/>
            <person name="Rocher C."/>
            <person name="Selva M."/>
            <person name="Riesgo A."/>
            <person name="Vervoort M."/>
            <person name="Leys S.P."/>
            <person name="Kodjabachian L."/>
            <person name="Le Bivic A."/>
            <person name="Borchiellini C."/>
            <person name="Claverie J.M."/>
            <person name="Renard E."/>
        </authorList>
    </citation>
    <scope>NUCLEOTIDE SEQUENCE [LARGE SCALE GENOMIC DNA]</scope>
    <source>
        <strain evidence="6">SPO-2</strain>
    </source>
</reference>
<comment type="similarity">
    <text evidence="4">Belongs to the inner dynein arm light chain family.</text>
</comment>
<dbReference type="AlphaFoldDB" id="A0AAV7JLU8"/>